<feature type="binding site" evidence="5">
    <location>
        <position position="135"/>
    </location>
    <ligand>
        <name>D-ribulose 5-phosphate</name>
        <dbReference type="ChEBI" id="CHEBI:58121"/>
    </ligand>
</feature>
<dbReference type="GO" id="GO:0004751">
    <property type="term" value="F:ribose-5-phosphate isomerase activity"/>
    <property type="evidence" value="ECO:0007669"/>
    <property type="project" value="TreeGrafter"/>
</dbReference>
<evidence type="ECO:0000313" key="6">
    <source>
        <dbReference type="EMBL" id="EKB55797.1"/>
    </source>
</evidence>
<dbReference type="NCBIfam" id="NF004051">
    <property type="entry name" value="PRK05571.1"/>
    <property type="match status" value="1"/>
</dbReference>
<dbReference type="Proteomes" id="UP000005147">
    <property type="component" value="Unassembled WGS sequence"/>
</dbReference>
<dbReference type="Pfam" id="PF02502">
    <property type="entry name" value="LacAB_rpiB"/>
    <property type="match status" value="1"/>
</dbReference>
<dbReference type="PIRSF" id="PIRSF005384">
    <property type="entry name" value="RpiB_LacA_B"/>
    <property type="match status" value="1"/>
</dbReference>
<dbReference type="GO" id="GO:0005988">
    <property type="term" value="P:lactose metabolic process"/>
    <property type="evidence" value="ECO:0007669"/>
    <property type="project" value="UniProtKB-KW"/>
</dbReference>
<keyword evidence="3 6" id="KW-0413">Isomerase</keyword>
<comment type="caution">
    <text evidence="6">The sequence shown here is derived from an EMBL/GenBank/DDBJ whole genome shotgun (WGS) entry which is preliminary data.</text>
</comment>
<dbReference type="NCBIfam" id="TIGR01120">
    <property type="entry name" value="rpiB"/>
    <property type="match status" value="1"/>
</dbReference>
<reference evidence="6 7" key="1">
    <citation type="submission" date="2012-07" db="EMBL/GenBank/DDBJ databases">
        <title>The Genome Sequence of Facklamia ignava CCUG 37419.</title>
        <authorList>
            <consortium name="The Broad Institute Genome Sequencing Platform"/>
            <person name="Earl A."/>
            <person name="Ward D."/>
            <person name="Feldgarden M."/>
            <person name="Gevers D."/>
            <person name="Huys G."/>
            <person name="Walker B."/>
            <person name="Young S.K."/>
            <person name="Zeng Q."/>
            <person name="Gargeya S."/>
            <person name="Fitzgerald M."/>
            <person name="Haas B."/>
            <person name="Abouelleil A."/>
            <person name="Alvarado L."/>
            <person name="Arachchi H.M."/>
            <person name="Berlin A.M."/>
            <person name="Chapman S.B."/>
            <person name="Goldberg J."/>
            <person name="Griggs A."/>
            <person name="Gujja S."/>
            <person name="Hansen M."/>
            <person name="Howarth C."/>
            <person name="Imamovic A."/>
            <person name="Larimer J."/>
            <person name="McCowen C."/>
            <person name="Montmayeur A."/>
            <person name="Murphy C."/>
            <person name="Neiman D."/>
            <person name="Pearson M."/>
            <person name="Priest M."/>
            <person name="Roberts A."/>
            <person name="Saif S."/>
            <person name="Shea T."/>
            <person name="Sisk P."/>
            <person name="Sykes S."/>
            <person name="Wortman J."/>
            <person name="Nusbaum C."/>
            <person name="Birren B."/>
        </authorList>
    </citation>
    <scope>NUCLEOTIDE SEQUENCE [LARGE SCALE GENOMIC DNA]</scope>
    <source>
        <strain evidence="6 7">CCUG 37419</strain>
    </source>
</reference>
<keyword evidence="7" id="KW-1185">Reference proteome</keyword>
<name>K1LUI8_9LACT</name>
<dbReference type="InterPro" id="IPR003500">
    <property type="entry name" value="RpiB_LacA_LacB"/>
</dbReference>
<feature type="binding site" evidence="5">
    <location>
        <position position="101"/>
    </location>
    <ligand>
        <name>D-ribulose 5-phosphate</name>
        <dbReference type="ChEBI" id="CHEBI:58121"/>
    </ligand>
</feature>
<proteinExistence type="inferred from homology"/>
<feature type="binding site" evidence="5">
    <location>
        <position position="111"/>
    </location>
    <ligand>
        <name>D-ribulose 5-phosphate</name>
        <dbReference type="ChEBI" id="CHEBI:58121"/>
    </ligand>
</feature>
<accession>K1LUI8</accession>
<dbReference type="PATRIC" id="fig|883112.3.peg.981"/>
<feature type="binding site" evidence="5">
    <location>
        <position position="139"/>
    </location>
    <ligand>
        <name>D-ribulose 5-phosphate</name>
        <dbReference type="ChEBI" id="CHEBI:58121"/>
    </ligand>
</feature>
<evidence type="ECO:0000256" key="3">
    <source>
        <dbReference type="ARBA" id="ARBA00023235"/>
    </source>
</evidence>
<feature type="active site" description="Proton donor" evidence="4">
    <location>
        <position position="100"/>
    </location>
</feature>
<dbReference type="SUPFAM" id="SSF89623">
    <property type="entry name" value="Ribose/Galactose isomerase RpiB/AlsB"/>
    <property type="match status" value="1"/>
</dbReference>
<gene>
    <name evidence="6" type="ORF">HMPREF9707_00984</name>
</gene>
<dbReference type="STRING" id="883112.HMPREF9707_00984"/>
<evidence type="ECO:0000256" key="2">
    <source>
        <dbReference type="ARBA" id="ARBA00022736"/>
    </source>
</evidence>
<dbReference type="PANTHER" id="PTHR30345:SF0">
    <property type="entry name" value="DNA DAMAGE-REPAIR_TOLERATION PROTEIN DRT102"/>
    <property type="match status" value="1"/>
</dbReference>
<dbReference type="NCBIfam" id="TIGR00689">
    <property type="entry name" value="rpiB_lacA_lacB"/>
    <property type="match status" value="1"/>
</dbReference>
<keyword evidence="2" id="KW-0423">Lactose metabolism</keyword>
<dbReference type="InterPro" id="IPR004785">
    <property type="entry name" value="RpiB"/>
</dbReference>
<dbReference type="EMBL" id="AGZE01000026">
    <property type="protein sequence ID" value="EKB55797.1"/>
    <property type="molecule type" value="Genomic_DNA"/>
</dbReference>
<sequence>MGKKIAIGNDHGGYELKNQIVTFLKENGYEVLDFGCHSPESVDFPGYIKKVTDSIQNQTANKGIIICGTGIGVSIAANRNPGIRAALCTNEYMARKSREHNDANILALGARVVGTDLALSIIKAFLDTDFTSESRHVRRMNKMEELNK</sequence>
<dbReference type="Gene3D" id="3.40.1400.10">
    <property type="entry name" value="Sugar-phosphate isomerase, RpiB/LacA/LacB"/>
    <property type="match status" value="1"/>
</dbReference>
<dbReference type="eggNOG" id="COG0698">
    <property type="taxonomic scope" value="Bacteria"/>
</dbReference>
<dbReference type="GO" id="GO:0009052">
    <property type="term" value="P:pentose-phosphate shunt, non-oxidative branch"/>
    <property type="evidence" value="ECO:0007669"/>
    <property type="project" value="TreeGrafter"/>
</dbReference>
<feature type="binding site" evidence="5">
    <location>
        <begin position="10"/>
        <end position="11"/>
    </location>
    <ligand>
        <name>D-ribulose 5-phosphate</name>
        <dbReference type="ChEBI" id="CHEBI:58121"/>
    </ligand>
</feature>
<evidence type="ECO:0000256" key="5">
    <source>
        <dbReference type="PIRSR" id="PIRSR005384-2"/>
    </source>
</evidence>
<evidence type="ECO:0000256" key="1">
    <source>
        <dbReference type="ARBA" id="ARBA00008754"/>
    </source>
</evidence>
<feature type="binding site" evidence="5">
    <location>
        <begin position="68"/>
        <end position="72"/>
    </location>
    <ligand>
        <name>D-ribulose 5-phosphate</name>
        <dbReference type="ChEBI" id="CHEBI:58121"/>
    </ligand>
</feature>
<organism evidence="6 7">
    <name type="scientific">Falseniella ignava CCUG 37419</name>
    <dbReference type="NCBI Taxonomy" id="883112"/>
    <lineage>
        <taxon>Bacteria</taxon>
        <taxon>Bacillati</taxon>
        <taxon>Bacillota</taxon>
        <taxon>Bacilli</taxon>
        <taxon>Lactobacillales</taxon>
        <taxon>Aerococcaceae</taxon>
        <taxon>Falseniella</taxon>
    </lineage>
</organism>
<feature type="active site" description="Proton acceptor" evidence="4">
    <location>
        <position position="67"/>
    </location>
</feature>
<dbReference type="InterPro" id="IPR036569">
    <property type="entry name" value="RpiB_LacA_LacB_sf"/>
</dbReference>
<dbReference type="GO" id="GO:0019316">
    <property type="term" value="P:D-allose catabolic process"/>
    <property type="evidence" value="ECO:0007669"/>
    <property type="project" value="TreeGrafter"/>
</dbReference>
<dbReference type="PANTHER" id="PTHR30345">
    <property type="entry name" value="RIBOSE-5-PHOSPHATE ISOMERASE B"/>
    <property type="match status" value="1"/>
</dbReference>
<dbReference type="HOGENOM" id="CLU_091396_4_1_9"/>
<dbReference type="AlphaFoldDB" id="K1LUI8"/>
<dbReference type="RefSeq" id="WP_006701631.1">
    <property type="nucleotide sequence ID" value="NZ_JH932301.1"/>
</dbReference>
<comment type="similarity">
    <text evidence="1">Belongs to the LacAB/RpiB family.</text>
</comment>
<evidence type="ECO:0000313" key="7">
    <source>
        <dbReference type="Proteomes" id="UP000005147"/>
    </source>
</evidence>
<protein>
    <submittedName>
        <fullName evidence="6">Ribose 5-phosphate isomerase B</fullName>
    </submittedName>
</protein>
<evidence type="ECO:0000256" key="4">
    <source>
        <dbReference type="PIRSR" id="PIRSR005384-1"/>
    </source>
</evidence>